<keyword evidence="1" id="KW-0963">Cytoplasm</keyword>
<evidence type="ECO:0000256" key="1">
    <source>
        <dbReference type="ARBA" id="ARBA00022490"/>
    </source>
</evidence>
<gene>
    <name evidence="2" type="ORF">COU19_01965</name>
</gene>
<protein>
    <submittedName>
        <fullName evidence="2">YvcK family protein</fullName>
    </submittedName>
</protein>
<name>A0A2H0U9Q5_9BACT</name>
<dbReference type="InterPro" id="IPR038136">
    <property type="entry name" value="CofD-like_dom_sf"/>
</dbReference>
<evidence type="ECO:0000313" key="3">
    <source>
        <dbReference type="Proteomes" id="UP000230179"/>
    </source>
</evidence>
<dbReference type="CDD" id="cd07187">
    <property type="entry name" value="YvcK_like"/>
    <property type="match status" value="1"/>
</dbReference>
<sequence length="316" mass="34167">MHTIVTLGGGSGHSQVLKALKRIPDVQITGVCPSTDSGGSTGVLQREYDGTGYTGDLTKCVAALCDDETLANALSYRYESGPLHTHSVKNLLFHALTKVRTPQEALRALWRTCLGPHRVLPVSDEKTELCASLKIGNTVSGEANIDTLAKNPLWNPEVHSITKIYLKPEVSASAAVLDAIRQTEHIIVSPGDLYSSVIPTLLPRGMREAIHTSSAKIIVILNVMTKKGETDHYTALDFVEKIEHYLGRPADVLIANTAEIPAWILLKYSLEEKVGVDQQLLSSDTRIVAAPLAGVSDQGHVLTDPDALREVLTTLL</sequence>
<dbReference type="AlphaFoldDB" id="A0A2H0U9Q5"/>
<accession>A0A2H0U9Q5</accession>
<dbReference type="InterPro" id="IPR010119">
    <property type="entry name" value="Gluconeogen_factor"/>
</dbReference>
<dbReference type="Proteomes" id="UP000230179">
    <property type="component" value="Unassembled WGS sequence"/>
</dbReference>
<dbReference type="NCBIfam" id="TIGR01826">
    <property type="entry name" value="CofD_related"/>
    <property type="match status" value="1"/>
</dbReference>
<dbReference type="GO" id="GO:0043743">
    <property type="term" value="F:LPPG:FO 2-phospho-L-lactate transferase activity"/>
    <property type="evidence" value="ECO:0007669"/>
    <property type="project" value="InterPro"/>
</dbReference>
<dbReference type="SUPFAM" id="SSF142338">
    <property type="entry name" value="CofD-like"/>
    <property type="match status" value="1"/>
</dbReference>
<dbReference type="EMBL" id="PFBL01000017">
    <property type="protein sequence ID" value="PIR83148.1"/>
    <property type="molecule type" value="Genomic_DNA"/>
</dbReference>
<comment type="caution">
    <text evidence="2">The sequence shown here is derived from an EMBL/GenBank/DDBJ whole genome shotgun (WGS) entry which is preliminary data.</text>
</comment>
<dbReference type="InterPro" id="IPR002882">
    <property type="entry name" value="CofD"/>
</dbReference>
<dbReference type="PANTHER" id="PTHR30135">
    <property type="entry name" value="UNCHARACTERIZED PROTEIN YVCK-RELATED"/>
    <property type="match status" value="1"/>
</dbReference>
<proteinExistence type="predicted"/>
<dbReference type="Pfam" id="PF01933">
    <property type="entry name" value="CofD"/>
    <property type="match status" value="1"/>
</dbReference>
<organism evidence="2 3">
    <name type="scientific">Candidatus Kaiserbacteria bacterium CG10_big_fil_rev_8_21_14_0_10_56_12</name>
    <dbReference type="NCBI Taxonomy" id="1974611"/>
    <lineage>
        <taxon>Bacteria</taxon>
        <taxon>Candidatus Kaiseribacteriota</taxon>
    </lineage>
</organism>
<dbReference type="Gene3D" id="3.40.50.10680">
    <property type="entry name" value="CofD-like domains"/>
    <property type="match status" value="1"/>
</dbReference>
<evidence type="ECO:0000313" key="2">
    <source>
        <dbReference type="EMBL" id="PIR83148.1"/>
    </source>
</evidence>
<dbReference type="PANTHER" id="PTHR30135:SF3">
    <property type="entry name" value="GLUCONEOGENESIS FACTOR-RELATED"/>
    <property type="match status" value="1"/>
</dbReference>
<reference evidence="3" key="1">
    <citation type="submission" date="2017-09" db="EMBL/GenBank/DDBJ databases">
        <title>Depth-based differentiation of microbial function through sediment-hosted aquifers and enrichment of novel symbionts in the deep terrestrial subsurface.</title>
        <authorList>
            <person name="Probst A.J."/>
            <person name="Ladd B."/>
            <person name="Jarett J.K."/>
            <person name="Geller-Mcgrath D.E."/>
            <person name="Sieber C.M.K."/>
            <person name="Emerson J.B."/>
            <person name="Anantharaman K."/>
            <person name="Thomas B.C."/>
            <person name="Malmstrom R."/>
            <person name="Stieglmeier M."/>
            <person name="Klingl A."/>
            <person name="Woyke T."/>
            <person name="Ryan C.M."/>
            <person name="Banfield J.F."/>
        </authorList>
    </citation>
    <scope>NUCLEOTIDE SEQUENCE [LARGE SCALE GENOMIC DNA]</scope>
</reference>